<evidence type="ECO:0000256" key="1">
    <source>
        <dbReference type="ARBA" id="ARBA00022737"/>
    </source>
</evidence>
<evidence type="ECO:0000256" key="2">
    <source>
        <dbReference type="SAM" id="SignalP"/>
    </source>
</evidence>
<comment type="caution">
    <text evidence="5">The sequence shown here is derived from an EMBL/GenBank/DDBJ whole genome shotgun (WGS) entry which is preliminary data.</text>
</comment>
<feature type="domain" description="Teneurin-like YD-shell" evidence="4">
    <location>
        <begin position="1096"/>
        <end position="1240"/>
    </location>
</feature>
<dbReference type="Pfam" id="PF20148">
    <property type="entry name" value="DUF6531"/>
    <property type="match status" value="1"/>
</dbReference>
<dbReference type="Pfam" id="PF25023">
    <property type="entry name" value="TEN_YD-shell"/>
    <property type="match status" value="3"/>
</dbReference>
<keyword evidence="1" id="KW-0677">Repeat</keyword>
<keyword evidence="6" id="KW-1185">Reference proteome</keyword>
<dbReference type="InterPro" id="IPR056823">
    <property type="entry name" value="TEN-like_YD-shell"/>
</dbReference>
<protein>
    <submittedName>
        <fullName evidence="5">RHS repeat-associated core domain-containing protein</fullName>
    </submittedName>
</protein>
<dbReference type="InterPro" id="IPR022385">
    <property type="entry name" value="Rhs_assc_core"/>
</dbReference>
<dbReference type="Gene3D" id="3.90.930.1">
    <property type="match status" value="1"/>
</dbReference>
<dbReference type="PANTHER" id="PTHR32305">
    <property type="match status" value="1"/>
</dbReference>
<evidence type="ECO:0000313" key="5">
    <source>
        <dbReference type="EMBL" id="MBI9113670.1"/>
    </source>
</evidence>
<evidence type="ECO:0000313" key="6">
    <source>
        <dbReference type="Proteomes" id="UP000602087"/>
    </source>
</evidence>
<gene>
    <name evidence="5" type="ORF">JAV76_01425</name>
</gene>
<keyword evidence="2" id="KW-0732">Signal</keyword>
<evidence type="ECO:0000259" key="3">
    <source>
        <dbReference type="Pfam" id="PF20148"/>
    </source>
</evidence>
<dbReference type="NCBIfam" id="TIGR03696">
    <property type="entry name" value="Rhs_assc_core"/>
    <property type="match status" value="1"/>
</dbReference>
<feature type="domain" description="Teneurin-like YD-shell" evidence="4">
    <location>
        <begin position="711"/>
        <end position="915"/>
    </location>
</feature>
<name>A0A934I9G6_9MICO</name>
<feature type="domain" description="Teneurin-like YD-shell" evidence="4">
    <location>
        <begin position="1255"/>
        <end position="1508"/>
    </location>
</feature>
<feature type="signal peptide" evidence="2">
    <location>
        <begin position="1"/>
        <end position="35"/>
    </location>
</feature>
<dbReference type="PANTHER" id="PTHR32305:SF15">
    <property type="entry name" value="PROTEIN RHSA-RELATED"/>
    <property type="match status" value="1"/>
</dbReference>
<dbReference type="Gene3D" id="2.180.10.10">
    <property type="entry name" value="RHS repeat-associated core"/>
    <property type="match status" value="5"/>
</dbReference>
<dbReference type="NCBIfam" id="TIGR01643">
    <property type="entry name" value="YD_repeat_2x"/>
    <property type="match status" value="15"/>
</dbReference>
<sequence length="1668" mass="173629">MRKPSGQFRRLVAAITAAVLAGIVLIAVPSPPAVAAEPWSGTVDLAVSRTQVDVHDTWAVVTATASAELRSPYYLSIYDNEGKLVSACANTACGSADNTALTASISVANNGTRTFTAYVAQDRPSTSIPTNDVRAISNTVSTHNTGWSGTAQLAVSRTQVDVHDTWAVVTATASAELRSPYYLSIYDNEGKLVSACANTACGSADNTALTASISVANNGTRTFTAYVAQDRPSTSIPTNDVRAISNTVKVRNLGWNGSVQLTKAAGTSTNQMVVTATASAELRSPYYLSIYDNEGKLVSACANTACGSADNTTLTADISVANNGTRTFTAYVAQDRPSTSIPTNDVRAISGRLSTSGNGPTWAGATAGGSNPSVPCSARCHGDPVNSVTGEFWETSTDLSVGSGSPALAFQRSFATSRNRVDGPLGWGWTTNFDMLMSVPVGVTGTLQDAGQVQVRQENGSVVAFTRTGDGRFAAPVQVQATLEQRADGTFVMTRQGRQVFVFDADGRLGALQDLNGNTVTLTYTGANLTRVTDDRGSSLDVIWAGSHITAVVDHTGRTVSYAYSSAGDLTGVTLPDGSTLAYAYDSAHRVVSLTKPGGGVTTNVYDTASRVTAQTDALGRTMTFAYESDQTTITDPAGSVTIERFIDGQVLSETKAAGTPIEATTFFTFGETNQVESTTDALGRLTRFTYDARGNRTSVTDPLGRVSTATYDELNNMTSMTNAAGESRTMAYDDRGNLVSSTAPDGATTTFTLNADGTVATSTDPLGRVTAFTYDSTGFTASITGPDGSVVLTQYDSLGNLISTTDPRGTTAGAQPGDYTSTFSYDALGRQLTGTDALGALVASVYDAEGRPTSVTDASAATTTSEYDLHGQLTAVVDAAGGRTTMTYDGAGRVLTVTDAAGSVTSSEYDALGRTTSVTDALGRVTSMEYDAGDRVTATVSPSGARTTYTYDAADQLLTVTDALGKVTTTTYDKAGRPVTVTDADGRAATSTYDKAGRPVSVLRGDGSTVRWENNAAGQVIAYVDGSGARSTTTYDEAGRRASYTDTAGRVTTYGYDVAGLLTTVTQADGAVTTYTYDAAGRRTGTDYSDATPDVSMTYDLAGRPTSTTDAAGTTAYTYDALGRVLQVDRDGTTVGYGWDEVNQLTALTYPTGQTVHRTYDAAGQLTSVKDWLDQTYTFAYDADGSTTEVTYPNGVVTSMDHDANGQTLGVLTSASAGEDLLALAYGYTDAGQLADQTTTRSTQSRAPPAVATTTSTYTWDALGRVAQVSGDQPSTFTFDAAGSVTTLGAGQTLTYDAARQLTTSTTPATDTAPAVTSTFTYDARGNRATTVTDTGDAAGTIAHTYDQANQLTTITGPDGTTTAYTYDATGLRASATTTTGTESATEQYTWNALAAVPQLLTDNTHSYLYGASSTPLAQYDLTGSGVDYLHGDVLGSIRTTTDTTGAVTSNADYDVYGQPLAVTTEPVSAITRFGYAGEYTDPTGYIYLRARYYDPTTAQFLTRDPLETTTNNPYGYTDGNPLQYVDPLGLWSWNPLKWTKDEWSTVGNVAGTLALGAGLVGVTVASGGTAAPFLLGASTVLTWTSVGASSVAAAQECLDGGSAGACIEKVGVTAVSAAGAGVASMLQQTAWQARRLAGSQLLRQYAWFGGNSVSLAYDAGKVAYCS</sequence>
<accession>A0A934I9G6</accession>
<dbReference type="InterPro" id="IPR031325">
    <property type="entry name" value="RHS_repeat"/>
</dbReference>
<dbReference type="EMBL" id="JAEINH010000001">
    <property type="protein sequence ID" value="MBI9113670.1"/>
    <property type="molecule type" value="Genomic_DNA"/>
</dbReference>
<reference evidence="5" key="1">
    <citation type="submission" date="2020-12" db="EMBL/GenBank/DDBJ databases">
        <title>Sanguibacter suaedae sp. nov., isolated from Suaeda aralocaspica.</title>
        <authorList>
            <person name="Ma Q."/>
        </authorList>
    </citation>
    <scope>NUCLEOTIDE SEQUENCE</scope>
    <source>
        <strain evidence="5">YZGR15</strain>
    </source>
</reference>
<proteinExistence type="predicted"/>
<dbReference type="RefSeq" id="WP_198732227.1">
    <property type="nucleotide sequence ID" value="NZ_JAEINH010000001.1"/>
</dbReference>
<feature type="domain" description="DUF6531" evidence="3">
    <location>
        <begin position="382"/>
        <end position="465"/>
    </location>
</feature>
<feature type="chain" id="PRO_5037691395" evidence="2">
    <location>
        <begin position="36"/>
        <end position="1668"/>
    </location>
</feature>
<evidence type="ECO:0000259" key="4">
    <source>
        <dbReference type="Pfam" id="PF25023"/>
    </source>
</evidence>
<dbReference type="InterPro" id="IPR045351">
    <property type="entry name" value="DUF6531"/>
</dbReference>
<dbReference type="Proteomes" id="UP000602087">
    <property type="component" value="Unassembled WGS sequence"/>
</dbReference>
<dbReference type="InterPro" id="IPR006530">
    <property type="entry name" value="YD"/>
</dbReference>
<organism evidence="5 6">
    <name type="scientific">Sanguibacter suaedae</name>
    <dbReference type="NCBI Taxonomy" id="2795737"/>
    <lineage>
        <taxon>Bacteria</taxon>
        <taxon>Bacillati</taxon>
        <taxon>Actinomycetota</taxon>
        <taxon>Actinomycetes</taxon>
        <taxon>Micrococcales</taxon>
        <taxon>Sanguibacteraceae</taxon>
        <taxon>Sanguibacter</taxon>
    </lineage>
</organism>
<dbReference type="Pfam" id="PF05593">
    <property type="entry name" value="RHS_repeat"/>
    <property type="match status" value="5"/>
</dbReference>
<dbReference type="InterPro" id="IPR050708">
    <property type="entry name" value="T6SS_VgrG/RHS"/>
</dbReference>